<name>A0A0L0WEC1_GOTPU</name>
<dbReference type="PATRIC" id="fig|1503.3.peg.1778"/>
<dbReference type="SUPFAM" id="SSF158397">
    <property type="entry name" value="TM1646-like"/>
    <property type="match status" value="1"/>
</dbReference>
<dbReference type="EMBL" id="LGSS01000002">
    <property type="protein sequence ID" value="KNF09827.1"/>
    <property type="molecule type" value="Genomic_DNA"/>
</dbReference>
<comment type="caution">
    <text evidence="1">The sequence shown here is derived from an EMBL/GenBank/DDBJ whole genome shotgun (WGS) entry which is preliminary data.</text>
</comment>
<organism evidence="1 2">
    <name type="scientific">Gottschalkia purinilytica</name>
    <name type="common">Clostridium purinilyticum</name>
    <dbReference type="NCBI Taxonomy" id="1503"/>
    <lineage>
        <taxon>Bacteria</taxon>
        <taxon>Bacillati</taxon>
        <taxon>Bacillota</taxon>
        <taxon>Tissierellia</taxon>
        <taxon>Tissierellales</taxon>
        <taxon>Gottschalkiaceae</taxon>
        <taxon>Gottschalkia</taxon>
    </lineage>
</organism>
<dbReference type="STRING" id="1503.CLPU_2c02790"/>
<evidence type="ECO:0008006" key="3">
    <source>
        <dbReference type="Google" id="ProtNLM"/>
    </source>
</evidence>
<sequence>MIKIGEVKSQSSHQIDNLNRTNKDKKEGIRGDFLKELEKLDEMSTKEKLDVLLGKIDKQAEKLSKNMDIKDLLIYKKLISEFMKESVNSMVKFSKNSFLDRRGRHRVHGIIKKVDEELGNLTEDILSKEKDNIKVLKTLEDIRGLILDIYM</sequence>
<reference evidence="2" key="1">
    <citation type="submission" date="2015-07" db="EMBL/GenBank/DDBJ databases">
        <title>Draft genome sequence of the purine-degrading Gottschalkia purinilyticum DSM 1384 (formerly Clostridium purinilyticum).</title>
        <authorList>
            <person name="Poehlein A."/>
            <person name="Schiel-Bengelsdorf B."/>
            <person name="Bengelsdorf F.R."/>
            <person name="Daniel R."/>
            <person name="Duerre P."/>
        </authorList>
    </citation>
    <scope>NUCLEOTIDE SEQUENCE [LARGE SCALE GENOMIC DNA]</scope>
    <source>
        <strain evidence="2">DSM 1384</strain>
    </source>
</reference>
<keyword evidence="2" id="KW-1185">Reference proteome</keyword>
<dbReference type="InterPro" id="IPR005585">
    <property type="entry name" value="DUF327"/>
</dbReference>
<accession>A0A0L0WEC1</accession>
<proteinExistence type="predicted"/>
<dbReference type="AlphaFoldDB" id="A0A0L0WEC1"/>
<dbReference type="RefSeq" id="WP_050354204.1">
    <property type="nucleotide sequence ID" value="NZ_LGSS01000002.1"/>
</dbReference>
<dbReference type="OrthoDB" id="1680946at2"/>
<protein>
    <recommendedName>
        <fullName evidence="3">DUF327 domain-containing protein</fullName>
    </recommendedName>
</protein>
<dbReference type="Pfam" id="PF03885">
    <property type="entry name" value="DUF327"/>
    <property type="match status" value="1"/>
</dbReference>
<dbReference type="Gene3D" id="1.20.120.490">
    <property type="entry name" value="Hypothetical protein TM1646-like domain"/>
    <property type="match status" value="1"/>
</dbReference>
<evidence type="ECO:0000313" key="2">
    <source>
        <dbReference type="Proteomes" id="UP000037267"/>
    </source>
</evidence>
<dbReference type="Proteomes" id="UP000037267">
    <property type="component" value="Unassembled WGS sequence"/>
</dbReference>
<evidence type="ECO:0000313" key="1">
    <source>
        <dbReference type="EMBL" id="KNF09827.1"/>
    </source>
</evidence>
<dbReference type="InterPro" id="IPR024042">
    <property type="entry name" value="TM1646-like_dom_sf"/>
</dbReference>
<gene>
    <name evidence="1" type="ORF">CLPU_2c02790</name>
</gene>